<evidence type="ECO:0000313" key="4">
    <source>
        <dbReference type="Proteomes" id="UP001183414"/>
    </source>
</evidence>
<gene>
    <name evidence="3" type="ORF">RM572_18660</name>
</gene>
<comment type="caution">
    <text evidence="3">The sequence shown here is derived from an EMBL/GenBank/DDBJ whole genome shotgun (WGS) entry which is preliminary data.</text>
</comment>
<dbReference type="PROSITE" id="PS51257">
    <property type="entry name" value="PROKAR_LIPOPROTEIN"/>
    <property type="match status" value="1"/>
</dbReference>
<proteinExistence type="predicted"/>
<evidence type="ECO:0000313" key="3">
    <source>
        <dbReference type="EMBL" id="MDT0380778.1"/>
    </source>
</evidence>
<accession>A0ABU2NYU4</accession>
<feature type="chain" id="PRO_5047494194" description="Lipoprotein" evidence="2">
    <location>
        <begin position="23"/>
        <end position="134"/>
    </location>
</feature>
<feature type="compositionally biased region" description="Low complexity" evidence="1">
    <location>
        <begin position="33"/>
        <end position="44"/>
    </location>
</feature>
<dbReference type="Proteomes" id="UP001183414">
    <property type="component" value="Unassembled WGS sequence"/>
</dbReference>
<dbReference type="EMBL" id="JAVREQ010000017">
    <property type="protein sequence ID" value="MDT0380778.1"/>
    <property type="molecule type" value="Genomic_DNA"/>
</dbReference>
<keyword evidence="4" id="KW-1185">Reference proteome</keyword>
<sequence length="134" mass="13969">MLRTLRAAAPACLLTVTLLSGCGPDEPSASDRPAGPTSTTTAAPEAAARLADRFRAAGGPEDVYGIEVADGPGDVPLLVVRTHGTDDDYAAFEKLKSSLTGFLARDEGVPLQEGYLLDVYGPDGSLRNRLDARP</sequence>
<dbReference type="RefSeq" id="WP_311674496.1">
    <property type="nucleotide sequence ID" value="NZ_JAVREQ010000017.1"/>
</dbReference>
<evidence type="ECO:0000256" key="2">
    <source>
        <dbReference type="SAM" id="SignalP"/>
    </source>
</evidence>
<feature type="region of interest" description="Disordered" evidence="1">
    <location>
        <begin position="24"/>
        <end position="44"/>
    </location>
</feature>
<feature type="signal peptide" evidence="2">
    <location>
        <begin position="1"/>
        <end position="22"/>
    </location>
</feature>
<protein>
    <recommendedName>
        <fullName evidence="5">Lipoprotein</fullName>
    </recommendedName>
</protein>
<evidence type="ECO:0000256" key="1">
    <source>
        <dbReference type="SAM" id="MobiDB-lite"/>
    </source>
</evidence>
<organism evidence="3 4">
    <name type="scientific">Streptomyces hazeniae</name>
    <dbReference type="NCBI Taxonomy" id="3075538"/>
    <lineage>
        <taxon>Bacteria</taxon>
        <taxon>Bacillati</taxon>
        <taxon>Actinomycetota</taxon>
        <taxon>Actinomycetes</taxon>
        <taxon>Kitasatosporales</taxon>
        <taxon>Streptomycetaceae</taxon>
        <taxon>Streptomyces</taxon>
    </lineage>
</organism>
<evidence type="ECO:0008006" key="5">
    <source>
        <dbReference type="Google" id="ProtNLM"/>
    </source>
</evidence>
<keyword evidence="2" id="KW-0732">Signal</keyword>
<name>A0ABU2NYU4_9ACTN</name>
<reference evidence="4" key="1">
    <citation type="submission" date="2023-07" db="EMBL/GenBank/DDBJ databases">
        <title>30 novel species of actinomycetes from the DSMZ collection.</title>
        <authorList>
            <person name="Nouioui I."/>
        </authorList>
    </citation>
    <scope>NUCLEOTIDE SEQUENCE [LARGE SCALE GENOMIC DNA]</scope>
    <source>
        <strain evidence="4">DSM 42041</strain>
    </source>
</reference>